<dbReference type="InterPro" id="IPR011009">
    <property type="entry name" value="Kinase-like_dom_sf"/>
</dbReference>
<feature type="compositionally biased region" description="Low complexity" evidence="2">
    <location>
        <begin position="167"/>
        <end position="185"/>
    </location>
</feature>
<dbReference type="Proteomes" id="UP000650467">
    <property type="component" value="Unassembled WGS sequence"/>
</dbReference>
<dbReference type="PROSITE" id="PS50011">
    <property type="entry name" value="PROTEIN_KINASE_DOM"/>
    <property type="match status" value="1"/>
</dbReference>
<dbReference type="GO" id="GO:0004674">
    <property type="term" value="F:protein serine/threonine kinase activity"/>
    <property type="evidence" value="ECO:0007669"/>
    <property type="project" value="TreeGrafter"/>
</dbReference>
<protein>
    <recommendedName>
        <fullName evidence="4">Protein kinase domain-containing protein</fullName>
    </recommendedName>
</protein>
<feature type="domain" description="Protein kinase" evidence="4">
    <location>
        <begin position="676"/>
        <end position="984"/>
    </location>
</feature>
<evidence type="ECO:0000256" key="3">
    <source>
        <dbReference type="SAM" id="Phobius"/>
    </source>
</evidence>
<keyword evidence="1" id="KW-0547">Nucleotide-binding</keyword>
<feature type="compositionally biased region" description="Low complexity" evidence="2">
    <location>
        <begin position="288"/>
        <end position="314"/>
    </location>
</feature>
<dbReference type="SUPFAM" id="SSF56112">
    <property type="entry name" value="Protein kinase-like (PK-like)"/>
    <property type="match status" value="1"/>
</dbReference>
<dbReference type="Pfam" id="PF07714">
    <property type="entry name" value="PK_Tyr_Ser-Thr"/>
    <property type="match status" value="1"/>
</dbReference>
<dbReference type="PANTHER" id="PTHR44329">
    <property type="entry name" value="SERINE/THREONINE-PROTEIN KINASE TNNI3K-RELATED"/>
    <property type="match status" value="1"/>
</dbReference>
<feature type="binding site" evidence="1">
    <location>
        <position position="703"/>
    </location>
    <ligand>
        <name>ATP</name>
        <dbReference type="ChEBI" id="CHEBI:30616"/>
    </ligand>
</feature>
<evidence type="ECO:0000259" key="4">
    <source>
        <dbReference type="PROSITE" id="PS50011"/>
    </source>
</evidence>
<evidence type="ECO:0000256" key="1">
    <source>
        <dbReference type="PROSITE-ProRule" id="PRU10141"/>
    </source>
</evidence>
<dbReference type="PANTHER" id="PTHR44329:SF214">
    <property type="entry name" value="PROTEIN KINASE DOMAIN-CONTAINING PROTEIN"/>
    <property type="match status" value="1"/>
</dbReference>
<keyword evidence="6" id="KW-1185">Reference proteome</keyword>
<comment type="caution">
    <text evidence="5">The sequence shown here is derived from an EMBL/GenBank/DDBJ whole genome shotgun (WGS) entry which is preliminary data.</text>
</comment>
<dbReference type="Gene3D" id="3.30.200.20">
    <property type="entry name" value="Phosphorylase Kinase, domain 1"/>
    <property type="match status" value="1"/>
</dbReference>
<keyword evidence="1" id="KW-0067">ATP-binding</keyword>
<feature type="region of interest" description="Disordered" evidence="2">
    <location>
        <begin position="157"/>
        <end position="186"/>
    </location>
</feature>
<dbReference type="InterPro" id="IPR001245">
    <property type="entry name" value="Ser-Thr/Tyr_kinase_cat_dom"/>
</dbReference>
<feature type="region of interest" description="Disordered" evidence="2">
    <location>
        <begin position="476"/>
        <end position="497"/>
    </location>
</feature>
<dbReference type="OrthoDB" id="2013833at2759"/>
<name>A0A835SV10_CHLIN</name>
<dbReference type="AlphaFoldDB" id="A0A835SV10"/>
<reference evidence="5" key="1">
    <citation type="journal article" date="2020" name="bioRxiv">
        <title>Comparative genomics of Chlamydomonas.</title>
        <authorList>
            <person name="Craig R.J."/>
            <person name="Hasan A.R."/>
            <person name="Ness R.W."/>
            <person name="Keightley P.D."/>
        </authorList>
    </citation>
    <scope>NUCLEOTIDE SEQUENCE</scope>
    <source>
        <strain evidence="5">SAG 7.73</strain>
    </source>
</reference>
<dbReference type="EMBL" id="JAEHOC010000041">
    <property type="protein sequence ID" value="KAG2427290.1"/>
    <property type="molecule type" value="Genomic_DNA"/>
</dbReference>
<keyword evidence="3" id="KW-0472">Membrane</keyword>
<keyword evidence="3" id="KW-0812">Transmembrane</keyword>
<feature type="region of interest" description="Disordered" evidence="2">
    <location>
        <begin position="278"/>
        <end position="331"/>
    </location>
</feature>
<feature type="compositionally biased region" description="Low complexity" evidence="2">
    <location>
        <begin position="374"/>
        <end position="408"/>
    </location>
</feature>
<organism evidence="5 6">
    <name type="scientific">Chlamydomonas incerta</name>
    <dbReference type="NCBI Taxonomy" id="51695"/>
    <lineage>
        <taxon>Eukaryota</taxon>
        <taxon>Viridiplantae</taxon>
        <taxon>Chlorophyta</taxon>
        <taxon>core chlorophytes</taxon>
        <taxon>Chlorophyceae</taxon>
        <taxon>CS clade</taxon>
        <taxon>Chlamydomonadales</taxon>
        <taxon>Chlamydomonadaceae</taxon>
        <taxon>Chlamydomonas</taxon>
    </lineage>
</organism>
<accession>A0A835SV10</accession>
<dbReference type="InterPro" id="IPR000719">
    <property type="entry name" value="Prot_kinase_dom"/>
</dbReference>
<gene>
    <name evidence="5" type="ORF">HXX76_012486</name>
</gene>
<dbReference type="GO" id="GO:0005524">
    <property type="term" value="F:ATP binding"/>
    <property type="evidence" value="ECO:0007669"/>
    <property type="project" value="UniProtKB-UniRule"/>
</dbReference>
<feature type="region of interest" description="Disordered" evidence="2">
    <location>
        <begin position="368"/>
        <end position="410"/>
    </location>
</feature>
<evidence type="ECO:0000313" key="5">
    <source>
        <dbReference type="EMBL" id="KAG2427290.1"/>
    </source>
</evidence>
<keyword evidence="3" id="KW-1133">Transmembrane helix</keyword>
<evidence type="ECO:0000256" key="2">
    <source>
        <dbReference type="SAM" id="MobiDB-lite"/>
    </source>
</evidence>
<dbReference type="InterPro" id="IPR017441">
    <property type="entry name" value="Protein_kinase_ATP_BS"/>
</dbReference>
<feature type="transmembrane region" description="Helical" evidence="3">
    <location>
        <begin position="337"/>
        <end position="362"/>
    </location>
</feature>
<sequence length="1008" mass="103946">MVAAITDAGVSQLVLTASVTFTDAAFAQVVPAPYPLTRNLTITGADVDPAAWPVFDVNFVKNKIVIGRGVALRLTRLVILRMRQVLYLQAPGLDFIASSPDPIPSTTANPAEWGHLFLENASLVTRICLRPADGADYQTTLPRPAFLPPGPQRWTPNASQAGCTPLPAQQAGSSGSSSSGGSSTATPPPAWPWYMPYGIPYMKRCYPQVTYFSDGALFAYNVPEGSIRPVQAGYVVYLVDAQFKCEALLDSECEKRLGVYACFQLMFAKTNTTSALTPVSSGGSAVAPGNGSATSASASNSSSRSGSSTLLPSNQQPLGTATGSGGGTSGSSTSAHLGAIIGGVVGGVVLVATIAAAVVGLLRHRSRRLRRDSSGAVSSTSSDGLSAAGKPQPARDPCGPAADAGAGPKQLTGCGPTAAAAAVGHKPQQDAPASSGSPCWRDAVAVTIASDKVAGASAVMYSTSSTAAMGPSLRTSAQFTDTPEAPSALPTPQPFQSHPQRYVVTAGASEMPVVPKAPMRQDLNVHVEVRDALQPSAAAVRVAAASSPPAARPVDPATVCESAVAASATAAHESAVAASATAAHAALAVAGGVPAAGGQAAGGTAAAASELPQPCWEADASSQSSQRMAVEGNESLAVVDSRGAAGASTEAAAVAGGARPAAAALATPPVPTPVVELLPRVLGKGAFGRVVEGRYQGRPVAVKLLLRTQLSGRDPQAASGAAGGGYGTSAAQSATAGDEGAALNEEYIKAFVQEVQILGRVDHPCVVKLLAACVVPPRLALVMEMMEGSLEKLVFERSASMAPGAPPRQQLMPLPKLLHIAIQICQGLAYLHPTVIHRDLPANVLLSGAHTDWPVVKLADFGLARMRLQTMRTDNPEVGTPAYMAPELFELDTEVVTHHADMYSLAVVIWVMLTGREPWQDCQNVVAMAYKVCLGERPPLDAIPPERCPPKLRRLIIACWDRDPRRRPAAAETLKELVLIHKLITATAQLSEANKFQRSVTLGDMGGC</sequence>
<evidence type="ECO:0000313" key="6">
    <source>
        <dbReference type="Proteomes" id="UP000650467"/>
    </source>
</evidence>
<proteinExistence type="predicted"/>
<dbReference type="Gene3D" id="1.10.510.10">
    <property type="entry name" value="Transferase(Phosphotransferase) domain 1"/>
    <property type="match status" value="1"/>
</dbReference>
<dbReference type="InterPro" id="IPR051681">
    <property type="entry name" value="Ser/Thr_Kinases-Pseudokinases"/>
</dbReference>
<dbReference type="PROSITE" id="PS00107">
    <property type="entry name" value="PROTEIN_KINASE_ATP"/>
    <property type="match status" value="1"/>
</dbReference>